<evidence type="ECO:0000256" key="24">
    <source>
        <dbReference type="SAM" id="Phobius"/>
    </source>
</evidence>
<dbReference type="InterPro" id="IPR050980">
    <property type="entry name" value="2C_sensor_his_kinase"/>
</dbReference>
<keyword evidence="6" id="KW-1003">Cell membrane</keyword>
<dbReference type="SUPFAM" id="SSF55874">
    <property type="entry name" value="ATPase domain of HSP90 chaperone/DNA topoisomerase II/histidine kinase"/>
    <property type="match status" value="1"/>
</dbReference>
<evidence type="ECO:0000256" key="13">
    <source>
        <dbReference type="ARBA" id="ARBA00022840"/>
    </source>
</evidence>
<dbReference type="InterPro" id="IPR003660">
    <property type="entry name" value="HAMP_dom"/>
</dbReference>
<evidence type="ECO:0000256" key="6">
    <source>
        <dbReference type="ARBA" id="ARBA00022475"/>
    </source>
</evidence>
<dbReference type="SMART" id="SM00304">
    <property type="entry name" value="HAMP"/>
    <property type="match status" value="1"/>
</dbReference>
<evidence type="ECO:0000256" key="21">
    <source>
        <dbReference type="ARBA" id="ARBA00040454"/>
    </source>
</evidence>
<feature type="domain" description="Histidine kinase" evidence="25">
    <location>
        <begin position="236"/>
        <end position="437"/>
    </location>
</feature>
<evidence type="ECO:0000256" key="12">
    <source>
        <dbReference type="ARBA" id="ARBA00022801"/>
    </source>
</evidence>
<accession>A0ABW5G0P3</accession>
<evidence type="ECO:0000256" key="4">
    <source>
        <dbReference type="ARBA" id="ARBA00004651"/>
    </source>
</evidence>
<evidence type="ECO:0000256" key="10">
    <source>
        <dbReference type="ARBA" id="ARBA00022741"/>
    </source>
</evidence>
<keyword evidence="9 24" id="KW-0812">Transmembrane</keyword>
<reference evidence="28" key="1">
    <citation type="journal article" date="2019" name="Int. J. Syst. Evol. Microbiol.">
        <title>The Global Catalogue of Microorganisms (GCM) 10K type strain sequencing project: providing services to taxonomists for standard genome sequencing and annotation.</title>
        <authorList>
            <consortium name="The Broad Institute Genomics Platform"/>
            <consortium name="The Broad Institute Genome Sequencing Center for Infectious Disease"/>
            <person name="Wu L."/>
            <person name="Ma J."/>
        </authorList>
    </citation>
    <scope>NUCLEOTIDE SEQUENCE [LARGE SCALE GENOMIC DNA]</scope>
    <source>
        <strain evidence="28">CGMCC 4.7645</strain>
    </source>
</reference>
<dbReference type="GO" id="GO:0016301">
    <property type="term" value="F:kinase activity"/>
    <property type="evidence" value="ECO:0007669"/>
    <property type="project" value="UniProtKB-KW"/>
</dbReference>
<comment type="caution">
    <text evidence="27">The sequence shown here is derived from an EMBL/GenBank/DDBJ whole genome shotgun (WGS) entry which is preliminary data.</text>
</comment>
<dbReference type="PROSITE" id="PS50885">
    <property type="entry name" value="HAMP"/>
    <property type="match status" value="1"/>
</dbReference>
<keyword evidence="28" id="KW-1185">Reference proteome</keyword>
<dbReference type="Pfam" id="PF00672">
    <property type="entry name" value="HAMP"/>
    <property type="match status" value="1"/>
</dbReference>
<keyword evidence="17" id="KW-0902">Two-component regulatory system</keyword>
<dbReference type="PANTHER" id="PTHR44936:SF9">
    <property type="entry name" value="SENSOR PROTEIN CREC"/>
    <property type="match status" value="1"/>
</dbReference>
<keyword evidence="16 24" id="KW-1133">Transmembrane helix</keyword>
<dbReference type="Pfam" id="PF02518">
    <property type="entry name" value="HATPase_c"/>
    <property type="match status" value="1"/>
</dbReference>
<feature type="transmembrane region" description="Helical" evidence="24">
    <location>
        <begin position="147"/>
        <end position="168"/>
    </location>
</feature>
<keyword evidence="7" id="KW-0597">Phosphoprotein</keyword>
<evidence type="ECO:0000256" key="2">
    <source>
        <dbReference type="ARBA" id="ARBA00001936"/>
    </source>
</evidence>
<dbReference type="PRINTS" id="PR00344">
    <property type="entry name" value="BCTRLSENSOR"/>
</dbReference>
<evidence type="ECO:0000256" key="11">
    <source>
        <dbReference type="ARBA" id="ARBA00022777"/>
    </source>
</evidence>
<dbReference type="Gene3D" id="1.10.287.130">
    <property type="match status" value="1"/>
</dbReference>
<evidence type="ECO:0000256" key="7">
    <source>
        <dbReference type="ARBA" id="ARBA00022553"/>
    </source>
</evidence>
<dbReference type="InterPro" id="IPR036097">
    <property type="entry name" value="HisK_dim/P_sf"/>
</dbReference>
<keyword evidence="24" id="KW-0472">Membrane</keyword>
<keyword evidence="8" id="KW-0808">Transferase</keyword>
<keyword evidence="18" id="KW-0346">Stress response</keyword>
<dbReference type="RefSeq" id="WP_378269141.1">
    <property type="nucleotide sequence ID" value="NZ_JBHUKR010000021.1"/>
</dbReference>
<keyword evidence="14" id="KW-0460">Magnesium</keyword>
<comment type="subcellular location">
    <subcellularLocation>
        <location evidence="4">Cell membrane</location>
        <topology evidence="4">Multi-pass membrane protein</topology>
    </subcellularLocation>
</comment>
<evidence type="ECO:0000259" key="25">
    <source>
        <dbReference type="PROSITE" id="PS50109"/>
    </source>
</evidence>
<evidence type="ECO:0000256" key="8">
    <source>
        <dbReference type="ARBA" id="ARBA00022679"/>
    </source>
</evidence>
<comment type="cofactor">
    <cofactor evidence="2">
        <name>Mn(2+)</name>
        <dbReference type="ChEBI" id="CHEBI:29035"/>
    </cofactor>
</comment>
<feature type="region of interest" description="Disordered" evidence="23">
    <location>
        <begin position="375"/>
        <end position="399"/>
    </location>
</feature>
<dbReference type="InterPro" id="IPR004358">
    <property type="entry name" value="Sig_transdc_His_kin-like_C"/>
</dbReference>
<dbReference type="PANTHER" id="PTHR44936">
    <property type="entry name" value="SENSOR PROTEIN CREC"/>
    <property type="match status" value="1"/>
</dbReference>
<evidence type="ECO:0000313" key="28">
    <source>
        <dbReference type="Proteomes" id="UP001597417"/>
    </source>
</evidence>
<evidence type="ECO:0000256" key="15">
    <source>
        <dbReference type="ARBA" id="ARBA00022912"/>
    </source>
</evidence>
<evidence type="ECO:0000256" key="14">
    <source>
        <dbReference type="ARBA" id="ARBA00022842"/>
    </source>
</evidence>
<keyword evidence="13" id="KW-0067">ATP-binding</keyword>
<keyword evidence="10" id="KW-0547">Nucleotide-binding</keyword>
<dbReference type="SMART" id="SM00387">
    <property type="entry name" value="HATPase_c"/>
    <property type="match status" value="1"/>
</dbReference>
<evidence type="ECO:0000256" key="5">
    <source>
        <dbReference type="ARBA" id="ARBA00012438"/>
    </source>
</evidence>
<protein>
    <recommendedName>
        <fullName evidence="21">Signal transduction histidine-protein kinase/phosphatase MprB</fullName>
        <ecNumber evidence="5">2.7.13.3</ecNumber>
    </recommendedName>
    <alternativeName>
        <fullName evidence="22">Mycobacterial persistence regulator B</fullName>
    </alternativeName>
</protein>
<dbReference type="Pfam" id="PF00512">
    <property type="entry name" value="HisKA"/>
    <property type="match status" value="1"/>
</dbReference>
<evidence type="ECO:0000256" key="20">
    <source>
        <dbReference type="ARBA" id="ARBA00023211"/>
    </source>
</evidence>
<dbReference type="Proteomes" id="UP001597417">
    <property type="component" value="Unassembled WGS sequence"/>
</dbReference>
<evidence type="ECO:0000256" key="3">
    <source>
        <dbReference type="ARBA" id="ARBA00001946"/>
    </source>
</evidence>
<dbReference type="PROSITE" id="PS50109">
    <property type="entry name" value="HIS_KIN"/>
    <property type="match status" value="1"/>
</dbReference>
<name>A0ABW5G0P3_9PSEU</name>
<evidence type="ECO:0000256" key="17">
    <source>
        <dbReference type="ARBA" id="ARBA00023012"/>
    </source>
</evidence>
<sequence length="445" mass="46271">MRRALIGVALAVTSMVALAFLVPLGLLVQATADKGVHAAAERQAAELVPALAITTDRAALEKALASTRAGTDGTAAVRLPLAGDDWTSIGPARAAPAQLSEAIRAGRSSVVAVAEGSVLLQPVAMEGGRVAMIEVFIPGSAFGRGVVTAWLILGGVAVTLVLLSVLVADRLGSRIVRTTRGLAAAARDLGTGDLDARAPVRDPEAPPELREAAAAFNGMAEKIQRLLAAERELAADLSHRLRTPLTALRLNTAGLGDTDAAERTRHAVEQLEREVDQIIRAARSRGADQTVVLGCDPAEVVRERAGFWSALAEDQGRNWRLYGVRRASLVPVSRNELALALDAVLGNVFRHTAEGAGFTIDVRSTDQAVRIRVSDEGSGFDDPTAALDRGTGSGGAGSTGLGLDIARRVAESTGGEVTVARSRSGGAEVTIHLRTMLSVFSAPEP</sequence>
<evidence type="ECO:0000256" key="23">
    <source>
        <dbReference type="SAM" id="MobiDB-lite"/>
    </source>
</evidence>
<gene>
    <name evidence="27" type="ORF">ACFSXZ_31490</name>
</gene>
<keyword evidence="11 27" id="KW-0418">Kinase</keyword>
<keyword evidence="20" id="KW-0464">Manganese</keyword>
<dbReference type="SUPFAM" id="SSF47384">
    <property type="entry name" value="Homodimeric domain of signal transducing histidine kinase"/>
    <property type="match status" value="1"/>
</dbReference>
<proteinExistence type="predicted"/>
<feature type="domain" description="HAMP" evidence="26">
    <location>
        <begin position="173"/>
        <end position="228"/>
    </location>
</feature>
<dbReference type="SMART" id="SM00388">
    <property type="entry name" value="HisKA"/>
    <property type="match status" value="1"/>
</dbReference>
<keyword evidence="15" id="KW-0904">Protein phosphatase</keyword>
<dbReference type="EMBL" id="JBHUKR010000021">
    <property type="protein sequence ID" value="MFD2420863.1"/>
    <property type="molecule type" value="Genomic_DNA"/>
</dbReference>
<evidence type="ECO:0000256" key="19">
    <source>
        <dbReference type="ARBA" id="ARBA00023026"/>
    </source>
</evidence>
<evidence type="ECO:0000256" key="9">
    <source>
        <dbReference type="ARBA" id="ARBA00022692"/>
    </source>
</evidence>
<dbReference type="InterPro" id="IPR003594">
    <property type="entry name" value="HATPase_dom"/>
</dbReference>
<evidence type="ECO:0000256" key="16">
    <source>
        <dbReference type="ARBA" id="ARBA00022989"/>
    </source>
</evidence>
<dbReference type="InterPro" id="IPR005467">
    <property type="entry name" value="His_kinase_dom"/>
</dbReference>
<keyword evidence="12" id="KW-0378">Hydrolase</keyword>
<keyword evidence="19" id="KW-0843">Virulence</keyword>
<evidence type="ECO:0000256" key="1">
    <source>
        <dbReference type="ARBA" id="ARBA00000085"/>
    </source>
</evidence>
<dbReference type="InterPro" id="IPR003661">
    <property type="entry name" value="HisK_dim/P_dom"/>
</dbReference>
<evidence type="ECO:0000259" key="26">
    <source>
        <dbReference type="PROSITE" id="PS50885"/>
    </source>
</evidence>
<dbReference type="CDD" id="cd00082">
    <property type="entry name" value="HisKA"/>
    <property type="match status" value="1"/>
</dbReference>
<evidence type="ECO:0000256" key="18">
    <source>
        <dbReference type="ARBA" id="ARBA00023016"/>
    </source>
</evidence>
<comment type="cofactor">
    <cofactor evidence="3">
        <name>Mg(2+)</name>
        <dbReference type="ChEBI" id="CHEBI:18420"/>
    </cofactor>
</comment>
<evidence type="ECO:0000313" key="27">
    <source>
        <dbReference type="EMBL" id="MFD2420863.1"/>
    </source>
</evidence>
<organism evidence="27 28">
    <name type="scientific">Amycolatopsis pigmentata</name>
    <dbReference type="NCBI Taxonomy" id="450801"/>
    <lineage>
        <taxon>Bacteria</taxon>
        <taxon>Bacillati</taxon>
        <taxon>Actinomycetota</taxon>
        <taxon>Actinomycetes</taxon>
        <taxon>Pseudonocardiales</taxon>
        <taxon>Pseudonocardiaceae</taxon>
        <taxon>Amycolatopsis</taxon>
    </lineage>
</organism>
<dbReference type="InterPro" id="IPR036890">
    <property type="entry name" value="HATPase_C_sf"/>
</dbReference>
<evidence type="ECO:0000256" key="22">
    <source>
        <dbReference type="ARBA" id="ARBA00041776"/>
    </source>
</evidence>
<dbReference type="EC" id="2.7.13.3" evidence="5"/>
<dbReference type="CDD" id="cd06225">
    <property type="entry name" value="HAMP"/>
    <property type="match status" value="1"/>
</dbReference>
<comment type="catalytic activity">
    <reaction evidence="1">
        <text>ATP + protein L-histidine = ADP + protein N-phospho-L-histidine.</text>
        <dbReference type="EC" id="2.7.13.3"/>
    </reaction>
</comment>
<dbReference type="Gene3D" id="3.30.565.10">
    <property type="entry name" value="Histidine kinase-like ATPase, C-terminal domain"/>
    <property type="match status" value="1"/>
</dbReference>